<reference evidence="7" key="2">
    <citation type="journal article" date="2021" name="PeerJ">
        <title>Extensive microbial diversity within the chicken gut microbiome revealed by metagenomics and culture.</title>
        <authorList>
            <person name="Gilroy R."/>
            <person name="Ravi A."/>
            <person name="Getino M."/>
            <person name="Pursley I."/>
            <person name="Horton D.L."/>
            <person name="Alikhan N.F."/>
            <person name="Baker D."/>
            <person name="Gharbi K."/>
            <person name="Hall N."/>
            <person name="Watson M."/>
            <person name="Adriaenssens E.M."/>
            <person name="Foster-Nyarko E."/>
            <person name="Jarju S."/>
            <person name="Secka A."/>
            <person name="Antonio M."/>
            <person name="Oren A."/>
            <person name="Chaudhuri R.R."/>
            <person name="La Ragione R."/>
            <person name="Hildebrand F."/>
            <person name="Pallen M.J."/>
        </authorList>
    </citation>
    <scope>NUCLEOTIDE SEQUENCE</scope>
    <source>
        <strain evidence="7">ChiGjej3B3-7149</strain>
    </source>
</reference>
<dbReference type="Gene3D" id="3.10.28.10">
    <property type="entry name" value="Homing endonucleases"/>
    <property type="match status" value="1"/>
</dbReference>
<feature type="domain" description="Sporulation regulator WhiA C-terminal" evidence="5">
    <location>
        <begin position="213"/>
        <end position="295"/>
    </location>
</feature>
<evidence type="ECO:0000313" key="8">
    <source>
        <dbReference type="Proteomes" id="UP000824238"/>
    </source>
</evidence>
<comment type="function">
    <text evidence="4">Involved in cell division and chromosome segregation.</text>
</comment>
<name>A0A9D1DLZ5_9FIRM</name>
<dbReference type="NCBIfam" id="TIGR00647">
    <property type="entry name" value="DNA_bind_WhiA"/>
    <property type="match status" value="1"/>
</dbReference>
<dbReference type="GO" id="GO:0003677">
    <property type="term" value="F:DNA binding"/>
    <property type="evidence" value="ECO:0007669"/>
    <property type="project" value="UniProtKB-UniRule"/>
</dbReference>
<organism evidence="7 8">
    <name type="scientific">Candidatus Scatomorpha intestinigallinarum</name>
    <dbReference type="NCBI Taxonomy" id="2840923"/>
    <lineage>
        <taxon>Bacteria</taxon>
        <taxon>Bacillati</taxon>
        <taxon>Bacillota</taxon>
        <taxon>Clostridia</taxon>
        <taxon>Eubacteriales</taxon>
        <taxon>Candidatus Scatomorpha</taxon>
    </lineage>
</organism>
<keyword evidence="2 4" id="KW-0238">DNA-binding</keyword>
<dbReference type="Pfam" id="PF02650">
    <property type="entry name" value="HTH_WhiA"/>
    <property type="match status" value="1"/>
</dbReference>
<evidence type="ECO:0000256" key="1">
    <source>
        <dbReference type="ARBA" id="ARBA00022618"/>
    </source>
</evidence>
<gene>
    <name evidence="4 7" type="primary">whiA</name>
    <name evidence="7" type="ORF">IAD36_06615</name>
</gene>
<comment type="similarity">
    <text evidence="4">Belongs to the WhiA family.</text>
</comment>
<dbReference type="HAMAP" id="MF_01420">
    <property type="entry name" value="HTH_type_WhiA"/>
    <property type="match status" value="1"/>
</dbReference>
<evidence type="ECO:0000259" key="5">
    <source>
        <dbReference type="Pfam" id="PF02650"/>
    </source>
</evidence>
<dbReference type="InterPro" id="IPR003802">
    <property type="entry name" value="Sporulation_regulator_WhiA"/>
</dbReference>
<dbReference type="InterPro" id="IPR039518">
    <property type="entry name" value="WhiA_LAGLIDADG_dom"/>
</dbReference>
<dbReference type="InterPro" id="IPR023054">
    <property type="entry name" value="Sporulation_regulator_WhiA_C"/>
</dbReference>
<evidence type="ECO:0000313" key="7">
    <source>
        <dbReference type="EMBL" id="HIR55243.1"/>
    </source>
</evidence>
<evidence type="ECO:0000259" key="6">
    <source>
        <dbReference type="Pfam" id="PF14527"/>
    </source>
</evidence>
<accession>A0A9D1DLZ5</accession>
<dbReference type="AlphaFoldDB" id="A0A9D1DLZ5"/>
<dbReference type="PANTHER" id="PTHR37307:SF1">
    <property type="entry name" value="CELL DIVISION PROTEIN WHIA-RELATED"/>
    <property type="match status" value="1"/>
</dbReference>
<dbReference type="GO" id="GO:0051301">
    <property type="term" value="P:cell division"/>
    <property type="evidence" value="ECO:0007669"/>
    <property type="project" value="UniProtKB-UniRule"/>
</dbReference>
<protein>
    <recommendedName>
        <fullName evidence="4">Probable cell division protein WhiA</fullName>
    </recommendedName>
</protein>
<feature type="domain" description="WhiA LAGLIDADG-like" evidence="6">
    <location>
        <begin position="119"/>
        <end position="210"/>
    </location>
</feature>
<comment type="caution">
    <text evidence="7">The sequence shown here is derived from an EMBL/GenBank/DDBJ whole genome shotgun (WGS) entry which is preliminary data.</text>
</comment>
<reference evidence="7" key="1">
    <citation type="submission" date="2020-10" db="EMBL/GenBank/DDBJ databases">
        <authorList>
            <person name="Gilroy R."/>
        </authorList>
    </citation>
    <scope>NUCLEOTIDE SEQUENCE</scope>
    <source>
        <strain evidence="7">ChiGjej3B3-7149</strain>
    </source>
</reference>
<dbReference type="PANTHER" id="PTHR37307">
    <property type="entry name" value="CELL DIVISION PROTEIN WHIA-RELATED"/>
    <property type="match status" value="1"/>
</dbReference>
<sequence>MTFSARAKAELCRVPIKKRCCAVAEAYGVLLYCSQFSSRELRIVTASEDFAERLPRLFRRAFNLGFDETPAAGRAGKSRFSVSDTEKIASIYRAFGMEPAETLSLHINLGVLENDCCRASFVRGAFLAGGSVTDPAKSFHLELATTHASVSRELSSLLFELGFEPGQARRGANCLSYLKQSETIADFLTAVGAPVAALDVISAKVERDMRNEINRKVNCDTANADKTVAAAQAQLSAIRAVEREYGLDGLPEGLQQAALLRIANPEASLADLAQLSYPPVTKSCLSHRLKKLTELGRGIAKED</sequence>
<keyword evidence="3 4" id="KW-0131">Cell cycle</keyword>
<keyword evidence="1 4" id="KW-0132">Cell division</keyword>
<dbReference type="Proteomes" id="UP000824238">
    <property type="component" value="Unassembled WGS sequence"/>
</dbReference>
<proteinExistence type="inferred from homology"/>
<dbReference type="GO" id="GO:0043937">
    <property type="term" value="P:regulation of sporulation"/>
    <property type="evidence" value="ECO:0007669"/>
    <property type="project" value="InterPro"/>
</dbReference>
<evidence type="ECO:0000256" key="2">
    <source>
        <dbReference type="ARBA" id="ARBA00023125"/>
    </source>
</evidence>
<evidence type="ECO:0000256" key="3">
    <source>
        <dbReference type="ARBA" id="ARBA00023306"/>
    </source>
</evidence>
<dbReference type="InterPro" id="IPR027434">
    <property type="entry name" value="Homing_endonucl"/>
</dbReference>
<dbReference type="Pfam" id="PF14527">
    <property type="entry name" value="LAGLIDADG_WhiA"/>
    <property type="match status" value="1"/>
</dbReference>
<dbReference type="SUPFAM" id="SSF55608">
    <property type="entry name" value="Homing endonucleases"/>
    <property type="match status" value="1"/>
</dbReference>
<evidence type="ECO:0000256" key="4">
    <source>
        <dbReference type="HAMAP-Rule" id="MF_01420"/>
    </source>
</evidence>
<dbReference type="EMBL" id="DVHH01000158">
    <property type="protein sequence ID" value="HIR55243.1"/>
    <property type="molecule type" value="Genomic_DNA"/>
</dbReference>